<evidence type="ECO:0000313" key="3">
    <source>
        <dbReference type="Proteomes" id="UP000652231"/>
    </source>
</evidence>
<evidence type="ECO:0008006" key="4">
    <source>
        <dbReference type="Google" id="ProtNLM"/>
    </source>
</evidence>
<dbReference type="InterPro" id="IPR019277">
    <property type="entry name" value="DUF2304"/>
</dbReference>
<keyword evidence="1" id="KW-0812">Transmembrane</keyword>
<dbReference type="RefSeq" id="WP_188443139.1">
    <property type="nucleotide sequence ID" value="NZ_BMGK01000013.1"/>
</dbReference>
<reference evidence="2" key="1">
    <citation type="journal article" date="2014" name="Int. J. Syst. Evol. Microbiol.">
        <title>Complete genome sequence of Corynebacterium casei LMG S-19264T (=DSM 44701T), isolated from a smear-ripened cheese.</title>
        <authorList>
            <consortium name="US DOE Joint Genome Institute (JGI-PGF)"/>
            <person name="Walter F."/>
            <person name="Albersmeier A."/>
            <person name="Kalinowski J."/>
            <person name="Ruckert C."/>
        </authorList>
    </citation>
    <scope>NUCLEOTIDE SEQUENCE</scope>
    <source>
        <strain evidence="2">CGMCC 1.12924</strain>
    </source>
</reference>
<feature type="transmembrane region" description="Helical" evidence="1">
    <location>
        <begin position="71"/>
        <end position="89"/>
    </location>
</feature>
<dbReference type="EMBL" id="BMGK01000013">
    <property type="protein sequence ID" value="GGE00895.1"/>
    <property type="molecule type" value="Genomic_DNA"/>
</dbReference>
<sequence length="117" mass="13493">MNFEVYQIIVPIIGLFSIVLTLKSHRGGNNTLFETLFWVLFWLSVCVLAIIPDQITFFLSDLLGIKDNVNAIIFIGLALSFFIHFKTFVTIKKQNKQITDLVRKTALEIEKLQNFNQ</sequence>
<keyword evidence="3" id="KW-1185">Reference proteome</keyword>
<accession>A0A8J2YCF7</accession>
<evidence type="ECO:0000313" key="2">
    <source>
        <dbReference type="EMBL" id="GGE00895.1"/>
    </source>
</evidence>
<proteinExistence type="predicted"/>
<protein>
    <recommendedName>
        <fullName evidence="4">DUF2304 domain-containing protein</fullName>
    </recommendedName>
</protein>
<feature type="transmembrane region" description="Helical" evidence="1">
    <location>
        <begin position="6"/>
        <end position="23"/>
    </location>
</feature>
<keyword evidence="1" id="KW-0472">Membrane</keyword>
<dbReference type="AlphaFoldDB" id="A0A8J2YCF7"/>
<comment type="caution">
    <text evidence="2">The sequence shown here is derived from an EMBL/GenBank/DDBJ whole genome shotgun (WGS) entry which is preliminary data.</text>
</comment>
<organism evidence="2 3">
    <name type="scientific">Planktosalinus lacus</name>
    <dbReference type="NCBI Taxonomy" id="1526573"/>
    <lineage>
        <taxon>Bacteria</taxon>
        <taxon>Pseudomonadati</taxon>
        <taxon>Bacteroidota</taxon>
        <taxon>Flavobacteriia</taxon>
        <taxon>Flavobacteriales</taxon>
        <taxon>Flavobacteriaceae</taxon>
        <taxon>Planktosalinus</taxon>
    </lineage>
</organism>
<feature type="transmembrane region" description="Helical" evidence="1">
    <location>
        <begin position="35"/>
        <end position="51"/>
    </location>
</feature>
<name>A0A8J2YCF7_9FLAO</name>
<reference evidence="2" key="2">
    <citation type="submission" date="2020-09" db="EMBL/GenBank/DDBJ databases">
        <authorList>
            <person name="Sun Q."/>
            <person name="Zhou Y."/>
        </authorList>
    </citation>
    <scope>NUCLEOTIDE SEQUENCE</scope>
    <source>
        <strain evidence="2">CGMCC 1.12924</strain>
    </source>
</reference>
<keyword evidence="1" id="KW-1133">Transmembrane helix</keyword>
<evidence type="ECO:0000256" key="1">
    <source>
        <dbReference type="SAM" id="Phobius"/>
    </source>
</evidence>
<dbReference type="Proteomes" id="UP000652231">
    <property type="component" value="Unassembled WGS sequence"/>
</dbReference>
<dbReference type="Pfam" id="PF10066">
    <property type="entry name" value="DUF2304"/>
    <property type="match status" value="1"/>
</dbReference>
<gene>
    <name evidence="2" type="ORF">GCM10011312_25400</name>
</gene>